<feature type="coiled-coil region" evidence="1">
    <location>
        <begin position="387"/>
        <end position="438"/>
    </location>
</feature>
<feature type="coiled-coil region" evidence="1">
    <location>
        <begin position="237"/>
        <end position="327"/>
    </location>
</feature>
<name>A0AAP4PZQ0_9BACT</name>
<organism evidence="2 3">
    <name type="scientific">Aliarcobacter butzleri</name>
    <dbReference type="NCBI Taxonomy" id="28197"/>
    <lineage>
        <taxon>Bacteria</taxon>
        <taxon>Pseudomonadati</taxon>
        <taxon>Campylobacterota</taxon>
        <taxon>Epsilonproteobacteria</taxon>
        <taxon>Campylobacterales</taxon>
        <taxon>Arcobacteraceae</taxon>
        <taxon>Aliarcobacter</taxon>
    </lineage>
</organism>
<protein>
    <recommendedName>
        <fullName evidence="4">Mobilization protein</fullName>
    </recommendedName>
</protein>
<dbReference type="EMBL" id="JAQJJM010000025">
    <property type="protein sequence ID" value="MDN5132946.1"/>
    <property type="molecule type" value="Genomic_DNA"/>
</dbReference>
<gene>
    <name evidence="2" type="ORF">PJV92_09470</name>
</gene>
<dbReference type="RefSeq" id="WP_175530755.1">
    <property type="nucleotide sequence ID" value="NZ_JABWGL010000003.1"/>
</dbReference>
<evidence type="ECO:0000256" key="1">
    <source>
        <dbReference type="SAM" id="Coils"/>
    </source>
</evidence>
<evidence type="ECO:0000313" key="3">
    <source>
        <dbReference type="Proteomes" id="UP001171508"/>
    </source>
</evidence>
<reference evidence="2" key="2">
    <citation type="submission" date="2023-01" db="EMBL/GenBank/DDBJ databases">
        <authorList>
            <person name="Uljanovas D."/>
        </authorList>
    </citation>
    <scope>NUCLEOTIDE SEQUENCE</scope>
    <source>
        <strain evidence="2">H19</strain>
    </source>
</reference>
<accession>A0AAP4PZQ0</accession>
<dbReference type="Proteomes" id="UP001171508">
    <property type="component" value="Unassembled WGS sequence"/>
</dbReference>
<comment type="caution">
    <text evidence="2">The sequence shown here is derived from an EMBL/GenBank/DDBJ whole genome shotgun (WGS) entry which is preliminary data.</text>
</comment>
<proteinExistence type="predicted"/>
<evidence type="ECO:0008006" key="4">
    <source>
        <dbReference type="Google" id="ProtNLM"/>
    </source>
</evidence>
<keyword evidence="1" id="KW-0175">Coiled coil</keyword>
<dbReference type="AlphaFoldDB" id="A0AAP4PZQ0"/>
<reference evidence="2" key="1">
    <citation type="journal article" date="2023" name="Microorganisms">
        <title>Genomic Characterization of Arcobacter butzleri Strains Isolated from Various Sources in Lithuania.</title>
        <authorList>
            <person name="Uljanovas D."/>
            <person name="Golz G."/>
            <person name="Fleischmann S."/>
            <person name="Kudirkiene E."/>
            <person name="Kasetiene N."/>
            <person name="Grineviciene A."/>
            <person name="Tamuleviciene E."/>
            <person name="Aksomaitiene J."/>
            <person name="Alter T."/>
            <person name="Malakauskas M."/>
        </authorList>
    </citation>
    <scope>NUCLEOTIDE SEQUENCE</scope>
    <source>
        <strain evidence="2">H19</strain>
    </source>
</reference>
<evidence type="ECO:0000313" key="2">
    <source>
        <dbReference type="EMBL" id="MDN5132946.1"/>
    </source>
</evidence>
<sequence>MSNFVQVNVISHSKNSLSSCYEHNVERLKDGEDLPHLLDESNCLGNETITFSHIVVSCGTFEENLRNFYAQQTKSNNYSDLKNSFDTLENLRLEQLQNENRKDYQTKHLIEFEVGISEEKAKEYISNGIDINEGFKQYIDDLKAKFGMNTLQMSIHKDEGYLDKDNVLHHNIHAHFIVHNYNFETKKAILSNFRKKDYRQLQTLAQKSFNQVGLDFKRGLSKFQTKLNHQKRNDYILNKQNQELKILQKDLLQKNQEIKDLYTLLNSQKNQLKELRLQFEKDSNIYKMLTLNIQNLSLEEQTKREEFRQLDTKIKDLKNQVQREEHIIQDDLDYANEIKTYFKTYLKENTTKSKDNKYYINNINEFYKSLIDNFYNVSNLDLKLEKLEKLKNENSILKSYLEKSKLDNESLTTHLQKLDLLNLKIKDLIDSKNILEEENYNLKSYLKDKNLEEDYQIYTKNLNSNNIEFER</sequence>